<reference evidence="2" key="1">
    <citation type="submission" date="2022-11" db="UniProtKB">
        <authorList>
            <consortium name="WormBaseParasite"/>
        </authorList>
    </citation>
    <scope>IDENTIFICATION</scope>
</reference>
<sequence>MFIPQSYPYQNTYEDYTRSSFNRRSPSYSRRSRSRSRSRSRGVSRHSRRRSPSYSRESRSPSRMYDERRSRTPSSEEGEQLDTYLGDFKDNLFRRTFITGCIRPPTPNEVKTLCNFITTIRTDEIKLFEQIDRAIKHPPTKNVFAKTIVKLSAAMDTSKVERQHYAAFKNIKEAVDISVFVVFFWNMFVEIHRRDLDVILRSRTKILDEEHELIFAKYKDYINKFKTLFEDSIDKLEMTDDSVVYFEKYKEPIDTHF</sequence>
<organism evidence="1 2">
    <name type="scientific">Panagrolaimus sp. ES5</name>
    <dbReference type="NCBI Taxonomy" id="591445"/>
    <lineage>
        <taxon>Eukaryota</taxon>
        <taxon>Metazoa</taxon>
        <taxon>Ecdysozoa</taxon>
        <taxon>Nematoda</taxon>
        <taxon>Chromadorea</taxon>
        <taxon>Rhabditida</taxon>
        <taxon>Tylenchina</taxon>
        <taxon>Panagrolaimomorpha</taxon>
        <taxon>Panagrolaimoidea</taxon>
        <taxon>Panagrolaimidae</taxon>
        <taxon>Panagrolaimus</taxon>
    </lineage>
</organism>
<accession>A0AC34FQL8</accession>
<dbReference type="WBParaSite" id="ES5_v2.g19700.t1">
    <property type="protein sequence ID" value="ES5_v2.g19700.t1"/>
    <property type="gene ID" value="ES5_v2.g19700"/>
</dbReference>
<proteinExistence type="predicted"/>
<name>A0AC34FQL8_9BILA</name>
<evidence type="ECO:0000313" key="2">
    <source>
        <dbReference type="WBParaSite" id="ES5_v2.g19700.t1"/>
    </source>
</evidence>
<protein>
    <submittedName>
        <fullName evidence="2">Uncharacterized protein</fullName>
    </submittedName>
</protein>
<evidence type="ECO:0000313" key="1">
    <source>
        <dbReference type="Proteomes" id="UP000887579"/>
    </source>
</evidence>
<dbReference type="Proteomes" id="UP000887579">
    <property type="component" value="Unplaced"/>
</dbReference>